<proteinExistence type="predicted"/>
<keyword evidence="2" id="KW-1185">Reference proteome</keyword>
<dbReference type="Proteomes" id="UP001595075">
    <property type="component" value="Unassembled WGS sequence"/>
</dbReference>
<reference evidence="1 2" key="1">
    <citation type="journal article" date="2024" name="Commun. Biol.">
        <title>Comparative genomic analysis of thermophilic fungi reveals convergent evolutionary adaptations and gene losses.</title>
        <authorList>
            <person name="Steindorff A.S."/>
            <person name="Aguilar-Pontes M.V."/>
            <person name="Robinson A.J."/>
            <person name="Andreopoulos B."/>
            <person name="LaButti K."/>
            <person name="Kuo A."/>
            <person name="Mondo S."/>
            <person name="Riley R."/>
            <person name="Otillar R."/>
            <person name="Haridas S."/>
            <person name="Lipzen A."/>
            <person name="Grimwood J."/>
            <person name="Schmutz J."/>
            <person name="Clum A."/>
            <person name="Reid I.D."/>
            <person name="Moisan M.C."/>
            <person name="Butler G."/>
            <person name="Nguyen T.T.M."/>
            <person name="Dewar K."/>
            <person name="Conant G."/>
            <person name="Drula E."/>
            <person name="Henrissat B."/>
            <person name="Hansel C."/>
            <person name="Singer S."/>
            <person name="Hutchinson M.I."/>
            <person name="de Vries R.P."/>
            <person name="Natvig D.O."/>
            <person name="Powell A.J."/>
            <person name="Tsang A."/>
            <person name="Grigoriev I.V."/>
        </authorList>
    </citation>
    <scope>NUCLEOTIDE SEQUENCE [LARGE SCALE GENOMIC DNA]</scope>
    <source>
        <strain evidence="1 2">CBS 494.80</strain>
    </source>
</reference>
<dbReference type="EMBL" id="JAZHXI010000008">
    <property type="protein sequence ID" value="KAL2069098.1"/>
    <property type="molecule type" value="Genomic_DNA"/>
</dbReference>
<accession>A0ABR4CIR3</accession>
<organism evidence="1 2">
    <name type="scientific">Oculimacula yallundae</name>
    <dbReference type="NCBI Taxonomy" id="86028"/>
    <lineage>
        <taxon>Eukaryota</taxon>
        <taxon>Fungi</taxon>
        <taxon>Dikarya</taxon>
        <taxon>Ascomycota</taxon>
        <taxon>Pezizomycotina</taxon>
        <taxon>Leotiomycetes</taxon>
        <taxon>Helotiales</taxon>
        <taxon>Ploettnerulaceae</taxon>
        <taxon>Oculimacula</taxon>
    </lineage>
</organism>
<evidence type="ECO:0000313" key="1">
    <source>
        <dbReference type="EMBL" id="KAL2069098.1"/>
    </source>
</evidence>
<protein>
    <submittedName>
        <fullName evidence="1">Uncharacterized protein</fullName>
    </submittedName>
</protein>
<comment type="caution">
    <text evidence="1">The sequence shown here is derived from an EMBL/GenBank/DDBJ whole genome shotgun (WGS) entry which is preliminary data.</text>
</comment>
<sequence length="99" mass="11252">MGHKATRRRYHSRKPIAKENVSYRIIITAQCSQRKSHHPLYPAVKEDRKDLRTRCSKAEGTKATCPSTICEIRKVRWKTLLQVVLLGSVVGATSDGVDY</sequence>
<evidence type="ECO:0000313" key="2">
    <source>
        <dbReference type="Proteomes" id="UP001595075"/>
    </source>
</evidence>
<name>A0ABR4CIR3_9HELO</name>
<gene>
    <name evidence="1" type="ORF">VTL71DRAFT_15436</name>
</gene>